<dbReference type="EMBL" id="JAWWNJ010000166">
    <property type="protein sequence ID" value="KAK6977680.1"/>
    <property type="molecule type" value="Genomic_DNA"/>
</dbReference>
<keyword evidence="2" id="KW-1185">Reference proteome</keyword>
<comment type="caution">
    <text evidence="1">The sequence shown here is derived from an EMBL/GenBank/DDBJ whole genome shotgun (WGS) entry which is preliminary data.</text>
</comment>
<reference evidence="1 2" key="1">
    <citation type="journal article" date="2024" name="J Genomics">
        <title>Draft genome sequencing and assembly of Favolaschia claudopus CIRM-BRFM 2984 isolated from oak limbs.</title>
        <authorList>
            <person name="Navarro D."/>
            <person name="Drula E."/>
            <person name="Chaduli D."/>
            <person name="Cazenave R."/>
            <person name="Ahrendt S."/>
            <person name="Wang J."/>
            <person name="Lipzen A."/>
            <person name="Daum C."/>
            <person name="Barry K."/>
            <person name="Grigoriev I.V."/>
            <person name="Favel A."/>
            <person name="Rosso M.N."/>
            <person name="Martin F."/>
        </authorList>
    </citation>
    <scope>NUCLEOTIDE SEQUENCE [LARGE SCALE GENOMIC DNA]</scope>
    <source>
        <strain evidence="1 2">CIRM-BRFM 2984</strain>
    </source>
</reference>
<name>A0AAV9ZDB7_9AGAR</name>
<dbReference type="AlphaFoldDB" id="A0AAV9ZDB7"/>
<evidence type="ECO:0000313" key="2">
    <source>
        <dbReference type="Proteomes" id="UP001362999"/>
    </source>
</evidence>
<dbReference type="Proteomes" id="UP001362999">
    <property type="component" value="Unassembled WGS sequence"/>
</dbReference>
<gene>
    <name evidence="1" type="ORF">R3P38DRAFT_514640</name>
</gene>
<accession>A0AAV9ZDB7</accession>
<evidence type="ECO:0000313" key="1">
    <source>
        <dbReference type="EMBL" id="KAK6977680.1"/>
    </source>
</evidence>
<protein>
    <submittedName>
        <fullName evidence="1">Uncharacterized protein</fullName>
    </submittedName>
</protein>
<sequence length="205" mass="21958">MSTVRLNHFFVFDFATSADRFVPLLSPQASRRRGLEFPLGCSAKKSAYQEEHLVLGARLVAAVPTSTAFTADPRLLAMRSTACVLERLMRWEYVAPSSSNKVATPKSFIQSALGAPPRSYQHSSALLSFTPPLAALAPQPNLTTPTPALQPSSRSSAQLHACIAFITASTVVGSCSYAAGAFKPPIWAMLRAVSTCGRSLLDSRS</sequence>
<organism evidence="1 2">
    <name type="scientific">Favolaschia claudopus</name>
    <dbReference type="NCBI Taxonomy" id="2862362"/>
    <lineage>
        <taxon>Eukaryota</taxon>
        <taxon>Fungi</taxon>
        <taxon>Dikarya</taxon>
        <taxon>Basidiomycota</taxon>
        <taxon>Agaricomycotina</taxon>
        <taxon>Agaricomycetes</taxon>
        <taxon>Agaricomycetidae</taxon>
        <taxon>Agaricales</taxon>
        <taxon>Marasmiineae</taxon>
        <taxon>Mycenaceae</taxon>
        <taxon>Favolaschia</taxon>
    </lineage>
</organism>
<proteinExistence type="predicted"/>